<organism evidence="2 3">
    <name type="scientific">Streptomyces antimycoticus</name>
    <dbReference type="NCBI Taxonomy" id="68175"/>
    <lineage>
        <taxon>Bacteria</taxon>
        <taxon>Bacillati</taxon>
        <taxon>Actinomycetota</taxon>
        <taxon>Actinomycetes</taxon>
        <taxon>Kitasatosporales</taxon>
        <taxon>Streptomycetaceae</taxon>
        <taxon>Streptomyces</taxon>
        <taxon>Streptomyces violaceusniger group</taxon>
    </lineage>
</organism>
<dbReference type="AlphaFoldDB" id="A0ABD5JHS2"/>
<feature type="compositionally biased region" description="Polar residues" evidence="1">
    <location>
        <begin position="20"/>
        <end position="32"/>
    </location>
</feature>
<evidence type="ECO:0000256" key="1">
    <source>
        <dbReference type="SAM" id="MobiDB-lite"/>
    </source>
</evidence>
<dbReference type="Proteomes" id="UP001354649">
    <property type="component" value="Unassembled WGS sequence"/>
</dbReference>
<protein>
    <submittedName>
        <fullName evidence="2">Uncharacterized protein</fullName>
    </submittedName>
</protein>
<comment type="caution">
    <text evidence="2">The sequence shown here is derived from an EMBL/GenBank/DDBJ whole genome shotgun (WGS) entry which is preliminary data.</text>
</comment>
<reference evidence="2 3" key="1">
    <citation type="submission" date="2023-11" db="EMBL/GenBank/DDBJ databases">
        <title>30 novel species of actinomycetes from the DSMZ collection.</title>
        <authorList>
            <person name="Nouioui I."/>
        </authorList>
    </citation>
    <scope>NUCLEOTIDE SEQUENCE [LARGE SCALE GENOMIC DNA]</scope>
    <source>
        <strain evidence="2 3">DSM 41602</strain>
    </source>
</reference>
<evidence type="ECO:0000313" key="2">
    <source>
        <dbReference type="EMBL" id="MEE4587301.1"/>
    </source>
</evidence>
<proteinExistence type="predicted"/>
<evidence type="ECO:0000313" key="3">
    <source>
        <dbReference type="Proteomes" id="UP001354649"/>
    </source>
</evidence>
<dbReference type="EMBL" id="JAZBJQ010000023">
    <property type="protein sequence ID" value="MEE4587301.1"/>
    <property type="molecule type" value="Genomic_DNA"/>
</dbReference>
<gene>
    <name evidence="2" type="ORF">V2K49_30020</name>
</gene>
<accession>A0ABD5JHS2</accession>
<sequence>MHMPWPHQPSRRRAPAATTGRVQGSTSTTTVQLGHPALRDGDRAGLASPGLDPTSNGSRST</sequence>
<feature type="region of interest" description="Disordered" evidence="1">
    <location>
        <begin position="1"/>
        <end position="61"/>
    </location>
</feature>
<name>A0ABD5JHS2_9ACTN</name>